<comment type="caution">
    <text evidence="1">The sequence shown here is derived from an EMBL/GenBank/DDBJ whole genome shotgun (WGS) entry which is preliminary data.</text>
</comment>
<name>A0ABP3X0F2_9ALTE</name>
<evidence type="ECO:0000313" key="2">
    <source>
        <dbReference type="Proteomes" id="UP001500359"/>
    </source>
</evidence>
<dbReference type="Proteomes" id="UP001500359">
    <property type="component" value="Unassembled WGS sequence"/>
</dbReference>
<reference evidence="2" key="1">
    <citation type="journal article" date="2019" name="Int. J. Syst. Evol. Microbiol.">
        <title>The Global Catalogue of Microorganisms (GCM) 10K type strain sequencing project: providing services to taxonomists for standard genome sequencing and annotation.</title>
        <authorList>
            <consortium name="The Broad Institute Genomics Platform"/>
            <consortium name="The Broad Institute Genome Sequencing Center for Infectious Disease"/>
            <person name="Wu L."/>
            <person name="Ma J."/>
        </authorList>
    </citation>
    <scope>NUCLEOTIDE SEQUENCE [LARGE SCALE GENOMIC DNA]</scope>
    <source>
        <strain evidence="2">JCM 15896</strain>
    </source>
</reference>
<evidence type="ECO:0000313" key="1">
    <source>
        <dbReference type="EMBL" id="GAA0857956.1"/>
    </source>
</evidence>
<dbReference type="EMBL" id="BAAAFD010000007">
    <property type="protein sequence ID" value="GAA0857956.1"/>
    <property type="molecule type" value="Genomic_DNA"/>
</dbReference>
<dbReference type="RefSeq" id="WP_343860598.1">
    <property type="nucleotide sequence ID" value="NZ_BAAAFD010000007.1"/>
</dbReference>
<organism evidence="1 2">
    <name type="scientific">Aliiglaciecola litoralis</name>
    <dbReference type="NCBI Taxonomy" id="582857"/>
    <lineage>
        <taxon>Bacteria</taxon>
        <taxon>Pseudomonadati</taxon>
        <taxon>Pseudomonadota</taxon>
        <taxon>Gammaproteobacteria</taxon>
        <taxon>Alteromonadales</taxon>
        <taxon>Alteromonadaceae</taxon>
        <taxon>Aliiglaciecola</taxon>
    </lineage>
</organism>
<protein>
    <submittedName>
        <fullName evidence="1">Uncharacterized protein</fullName>
    </submittedName>
</protein>
<keyword evidence="2" id="KW-1185">Reference proteome</keyword>
<proteinExistence type="predicted"/>
<sequence length="301" mass="34307">MGPFRLSQFHIEAARNSTDDFNLFHDKNRWNWIRSNPFKGPIALGFQLGCFIETQIERVELSVTFDAVEKRDDYPFSVFEFTFAGVVNPGDELSLEVKPGKLSQTDHGRVYSNRLLLKANGKAVILGFKRESEFCAIDLPEHFPKNIDWGRRADRTFDAASEYFLKRKYMIVGNAKNFLTSAFAEQSDYIDEFADKVRFPQMYPMSLLSSALLERAQAIEHDLIDDPMIYANHKLCIDKRQLSNLSSNDVLNIVVSPEIQESTSDHKVSHICAGYSKENTPLFIAQIVLLPLSALLEKGQK</sequence>
<gene>
    <name evidence="1" type="ORF">GCM10009114_25750</name>
</gene>
<accession>A0ABP3X0F2</accession>